<dbReference type="RefSeq" id="WP_395438086.1">
    <property type="nucleotide sequence ID" value="NZ_JBAWKC010000002.1"/>
</dbReference>
<gene>
    <name evidence="2" type="ORF">V8G56_08835</name>
</gene>
<keyword evidence="1" id="KW-0812">Transmembrane</keyword>
<evidence type="ECO:0000313" key="2">
    <source>
        <dbReference type="EMBL" id="MFH6768839.1"/>
    </source>
</evidence>
<dbReference type="InterPro" id="IPR024623">
    <property type="entry name" value="YtxH"/>
</dbReference>
<comment type="caution">
    <text evidence="2">The sequence shown here is derived from an EMBL/GenBank/DDBJ whole genome shotgun (WGS) entry which is preliminary data.</text>
</comment>
<dbReference type="EMBL" id="JBAWKC010000002">
    <property type="protein sequence ID" value="MFH6768839.1"/>
    <property type="molecule type" value="Genomic_DNA"/>
</dbReference>
<protein>
    <submittedName>
        <fullName evidence="2">YtxH domain-containing protein</fullName>
    </submittedName>
</protein>
<feature type="transmembrane region" description="Helical" evidence="1">
    <location>
        <begin position="6"/>
        <end position="25"/>
    </location>
</feature>
<evidence type="ECO:0000256" key="1">
    <source>
        <dbReference type="SAM" id="Phobius"/>
    </source>
</evidence>
<dbReference type="InterPro" id="IPR052928">
    <property type="entry name" value="Desiccation-related_membrane"/>
</dbReference>
<dbReference type="PANTHER" id="PTHR35792:SF2">
    <property type="entry name" value="GENERAL STRESS PROTEIN"/>
    <property type="match status" value="1"/>
</dbReference>
<evidence type="ECO:0000313" key="3">
    <source>
        <dbReference type="Proteomes" id="UP001610104"/>
    </source>
</evidence>
<name>A0ABW7MQE8_9FLAO</name>
<reference evidence="2 3" key="1">
    <citation type="submission" date="2024-02" db="EMBL/GenBank/DDBJ databases">
        <title>A Gaetbulibacter species isolated from tidal flats and genomic insights of their niches.</title>
        <authorList>
            <person name="Ye Y."/>
        </authorList>
    </citation>
    <scope>NUCLEOTIDE SEQUENCE [LARGE SCALE GENOMIC DNA]</scope>
    <source>
        <strain evidence="2 3">KEM-8</strain>
    </source>
</reference>
<dbReference type="Pfam" id="PF12732">
    <property type="entry name" value="YtxH"/>
    <property type="match status" value="1"/>
</dbReference>
<organism evidence="2 3">
    <name type="scientific">Gaetbulibacter aquiaggeris</name>
    <dbReference type="NCBI Taxonomy" id="1735373"/>
    <lineage>
        <taxon>Bacteria</taxon>
        <taxon>Pseudomonadati</taxon>
        <taxon>Bacteroidota</taxon>
        <taxon>Flavobacteriia</taxon>
        <taxon>Flavobacteriales</taxon>
        <taxon>Flavobacteriaceae</taxon>
        <taxon>Gaetbulibacter</taxon>
    </lineage>
</organism>
<dbReference type="Proteomes" id="UP001610104">
    <property type="component" value="Unassembled WGS sequence"/>
</dbReference>
<sequence>MKSNNAILGLVAGLALGATLGVLLAPDKGEKTRKKIGSKTKKVKDNLKESFDDFLDTVSEKYGSIKHNGEELLNKEKEELKEKMKKA</sequence>
<keyword evidence="3" id="KW-1185">Reference proteome</keyword>
<dbReference type="PANTHER" id="PTHR35792">
    <property type="entry name" value="GENERAL STRESS PROTEIN"/>
    <property type="match status" value="1"/>
</dbReference>
<keyword evidence="1" id="KW-1133">Transmembrane helix</keyword>
<keyword evidence="1" id="KW-0472">Membrane</keyword>
<accession>A0ABW7MQE8</accession>
<proteinExistence type="predicted"/>